<keyword evidence="3" id="KW-1185">Reference proteome</keyword>
<feature type="compositionally biased region" description="Basic and acidic residues" evidence="1">
    <location>
        <begin position="1"/>
        <end position="25"/>
    </location>
</feature>
<gene>
    <name evidence="2" type="ORF">NECAME_18132</name>
</gene>
<dbReference type="AlphaFoldDB" id="W2TEF7"/>
<evidence type="ECO:0000313" key="3">
    <source>
        <dbReference type="Proteomes" id="UP000053676"/>
    </source>
</evidence>
<evidence type="ECO:0000313" key="2">
    <source>
        <dbReference type="EMBL" id="ETN79382.1"/>
    </source>
</evidence>
<sequence length="115" mass="12661">MEDERADHAANHDDQARGRHDDARYGHGGATPAQQPVPDPDRHVFHVDAGQRLRDCETVEKIFFADPVAILDEFAQQPAAQAAAKARHADAAEDQKESEQRGARRCVWRGSSHGG</sequence>
<dbReference type="KEGG" id="nai:NECAME_18132"/>
<dbReference type="EMBL" id="KI659516">
    <property type="protein sequence ID" value="ETN79382.1"/>
    <property type="molecule type" value="Genomic_DNA"/>
</dbReference>
<dbReference type="Proteomes" id="UP000053676">
    <property type="component" value="Unassembled WGS sequence"/>
</dbReference>
<feature type="region of interest" description="Disordered" evidence="1">
    <location>
        <begin position="81"/>
        <end position="115"/>
    </location>
</feature>
<feature type="compositionally biased region" description="Basic and acidic residues" evidence="1">
    <location>
        <begin position="87"/>
        <end position="102"/>
    </location>
</feature>
<reference evidence="3" key="1">
    <citation type="journal article" date="2014" name="Nat. Genet.">
        <title>Genome of the human hookworm Necator americanus.</title>
        <authorList>
            <person name="Tang Y.T."/>
            <person name="Gao X."/>
            <person name="Rosa B.A."/>
            <person name="Abubucker S."/>
            <person name="Hallsworth-Pepin K."/>
            <person name="Martin J."/>
            <person name="Tyagi R."/>
            <person name="Heizer E."/>
            <person name="Zhang X."/>
            <person name="Bhonagiri-Palsikar V."/>
            <person name="Minx P."/>
            <person name="Warren W.C."/>
            <person name="Wang Q."/>
            <person name="Zhan B."/>
            <person name="Hotez P.J."/>
            <person name="Sternberg P.W."/>
            <person name="Dougall A."/>
            <person name="Gaze S.T."/>
            <person name="Mulvenna J."/>
            <person name="Sotillo J."/>
            <person name="Ranganathan S."/>
            <person name="Rabelo E.M."/>
            <person name="Wilson R.K."/>
            <person name="Felgner P.L."/>
            <person name="Bethony J."/>
            <person name="Hawdon J.M."/>
            <person name="Gasser R.B."/>
            <person name="Loukas A."/>
            <person name="Mitreva M."/>
        </authorList>
    </citation>
    <scope>NUCLEOTIDE SEQUENCE [LARGE SCALE GENOMIC DNA]</scope>
</reference>
<proteinExistence type="predicted"/>
<organism evidence="2 3">
    <name type="scientific">Necator americanus</name>
    <name type="common">Human hookworm</name>
    <dbReference type="NCBI Taxonomy" id="51031"/>
    <lineage>
        <taxon>Eukaryota</taxon>
        <taxon>Metazoa</taxon>
        <taxon>Ecdysozoa</taxon>
        <taxon>Nematoda</taxon>
        <taxon>Chromadorea</taxon>
        <taxon>Rhabditida</taxon>
        <taxon>Rhabditina</taxon>
        <taxon>Rhabditomorpha</taxon>
        <taxon>Strongyloidea</taxon>
        <taxon>Ancylostomatidae</taxon>
        <taxon>Bunostominae</taxon>
        <taxon>Necator</taxon>
    </lineage>
</organism>
<protein>
    <submittedName>
        <fullName evidence="2">Uncharacterized protein</fullName>
    </submittedName>
</protein>
<evidence type="ECO:0000256" key="1">
    <source>
        <dbReference type="SAM" id="MobiDB-lite"/>
    </source>
</evidence>
<accession>W2TEF7</accession>
<feature type="region of interest" description="Disordered" evidence="1">
    <location>
        <begin position="1"/>
        <end position="43"/>
    </location>
</feature>
<name>W2TEF7_NECAM</name>